<dbReference type="Gene3D" id="3.30.200.20">
    <property type="entry name" value="Phosphorylase Kinase, domain 1"/>
    <property type="match status" value="1"/>
</dbReference>
<evidence type="ECO:0000259" key="21">
    <source>
        <dbReference type="PROSITE" id="PS50011"/>
    </source>
</evidence>
<keyword evidence="6" id="KW-0723">Serine/threonine-protein kinase</keyword>
<evidence type="ECO:0000256" key="10">
    <source>
        <dbReference type="ARBA" id="ARBA00022729"/>
    </source>
</evidence>
<dbReference type="InterPro" id="IPR001245">
    <property type="entry name" value="Ser-Thr/Tyr_kinase_cat_dom"/>
</dbReference>
<comment type="cofactor">
    <cofactor evidence="2">
        <name>Mg(2+)</name>
        <dbReference type="ChEBI" id="CHEBI:18420"/>
    </cofactor>
</comment>
<dbReference type="GO" id="GO:0071363">
    <property type="term" value="P:cellular response to growth factor stimulus"/>
    <property type="evidence" value="ECO:0007669"/>
    <property type="project" value="TreeGrafter"/>
</dbReference>
<keyword evidence="9" id="KW-0479">Metal-binding</keyword>
<evidence type="ECO:0000256" key="2">
    <source>
        <dbReference type="ARBA" id="ARBA00001946"/>
    </source>
</evidence>
<evidence type="ECO:0000256" key="19">
    <source>
        <dbReference type="SAM" id="Phobius"/>
    </source>
</evidence>
<evidence type="ECO:0000313" key="23">
    <source>
        <dbReference type="EMBL" id="KAK7067064.1"/>
    </source>
</evidence>
<keyword evidence="7 23" id="KW-0808">Transferase</keyword>
<evidence type="ECO:0000256" key="13">
    <source>
        <dbReference type="ARBA" id="ARBA00022840"/>
    </source>
</evidence>
<feature type="transmembrane region" description="Helical" evidence="19">
    <location>
        <begin position="153"/>
        <end position="178"/>
    </location>
</feature>
<dbReference type="GO" id="GO:0005524">
    <property type="term" value="F:ATP binding"/>
    <property type="evidence" value="ECO:0007669"/>
    <property type="project" value="UniProtKB-UniRule"/>
</dbReference>
<feature type="domain" description="GS" evidence="22">
    <location>
        <begin position="211"/>
        <end position="239"/>
    </location>
</feature>
<dbReference type="InterPro" id="IPR000333">
    <property type="entry name" value="TGFB_receptor"/>
</dbReference>
<evidence type="ECO:0000256" key="16">
    <source>
        <dbReference type="ARBA" id="ARBA00023136"/>
    </source>
</evidence>
<keyword evidence="15 19" id="KW-1133">Transmembrane helix</keyword>
<keyword evidence="12" id="KW-0418">Kinase</keyword>
<dbReference type="InterPro" id="IPR011009">
    <property type="entry name" value="Kinase-like_dom_sf"/>
</dbReference>
<dbReference type="EMBL" id="JAXCGZ010018935">
    <property type="protein sequence ID" value="KAK7067064.1"/>
    <property type="molecule type" value="Genomic_DNA"/>
</dbReference>
<dbReference type="PANTHER" id="PTHR23255">
    <property type="entry name" value="TRANSFORMING GROWTH FACTOR-BETA RECEPTOR TYPE I AND II"/>
    <property type="match status" value="1"/>
</dbReference>
<dbReference type="AlphaFoldDB" id="A0AAN8WTB8"/>
<evidence type="ECO:0000256" key="15">
    <source>
        <dbReference type="ARBA" id="ARBA00022989"/>
    </source>
</evidence>
<dbReference type="Pfam" id="PF07714">
    <property type="entry name" value="PK_Tyr_Ser-Thr"/>
    <property type="match status" value="1"/>
</dbReference>
<comment type="caution">
    <text evidence="23">The sequence shown here is derived from an EMBL/GenBank/DDBJ whole genome shotgun (WGS) entry which is preliminary data.</text>
</comment>
<organism evidence="23 24">
    <name type="scientific">Halocaridina rubra</name>
    <name type="common">Hawaiian red shrimp</name>
    <dbReference type="NCBI Taxonomy" id="373956"/>
    <lineage>
        <taxon>Eukaryota</taxon>
        <taxon>Metazoa</taxon>
        <taxon>Ecdysozoa</taxon>
        <taxon>Arthropoda</taxon>
        <taxon>Crustacea</taxon>
        <taxon>Multicrustacea</taxon>
        <taxon>Malacostraca</taxon>
        <taxon>Eumalacostraca</taxon>
        <taxon>Eucarida</taxon>
        <taxon>Decapoda</taxon>
        <taxon>Pleocyemata</taxon>
        <taxon>Caridea</taxon>
        <taxon>Atyoidea</taxon>
        <taxon>Atyidae</taxon>
        <taxon>Halocaridina</taxon>
    </lineage>
</organism>
<dbReference type="GO" id="GO:0043235">
    <property type="term" value="C:receptor complex"/>
    <property type="evidence" value="ECO:0007669"/>
    <property type="project" value="TreeGrafter"/>
</dbReference>
<evidence type="ECO:0000256" key="9">
    <source>
        <dbReference type="ARBA" id="ARBA00022723"/>
    </source>
</evidence>
<dbReference type="GO" id="GO:0004675">
    <property type="term" value="F:transmembrane receptor protein serine/threonine kinase activity"/>
    <property type="evidence" value="ECO:0007669"/>
    <property type="project" value="UniProtKB-EC"/>
</dbReference>
<name>A0AAN8WTB8_HALRR</name>
<dbReference type="PANTHER" id="PTHR23255:SF71">
    <property type="entry name" value="RECEPTOR PROTEIN SERINE_THREONINE KINASE"/>
    <property type="match status" value="1"/>
</dbReference>
<proteinExistence type="inferred from homology"/>
<keyword evidence="16 19" id="KW-0472">Membrane</keyword>
<evidence type="ECO:0000256" key="17">
    <source>
        <dbReference type="ARBA" id="ARBA00023170"/>
    </source>
</evidence>
<dbReference type="PROSITE" id="PS51256">
    <property type="entry name" value="GS"/>
    <property type="match status" value="1"/>
</dbReference>
<feature type="domain" description="Protein kinase" evidence="21">
    <location>
        <begin position="240"/>
        <end position="359"/>
    </location>
</feature>
<sequence>MFYIFFVVCWCLCIVSASVEDGPERDEAMVITENPLTMAPERPAVYNGKIHTADPPDNGKLLKCVCSDCQNNVCETDGYCYTIFTLERTGQPKSFMSCFDRDVLMPPSRPFICQNTNDPQRHVHCCGESDFCNKNVDMLFVIKPEPPSVWEPWHLFLAGALAFIILLIALLISIGCCWHHKKKRSAGIRRGGLDTESILDRSEVPLMGQHTPIRDFIELTSSGSGSGLPLLVQRSIARQIQLIDSVGKGRYGEVWRGRWRGEYVAVKIFSSRDEASWFREVEIFQTVMLRHDNLLGFIAADNKDNGTWTQLWLVTDYHENGSLYDYLMRYTVDTAGMVRMALSIATGLAHLHMEIMGSK</sequence>
<keyword evidence="10 20" id="KW-0732">Signal</keyword>
<dbReference type="FunFam" id="3.30.200.20:FF:000023">
    <property type="entry name" value="Receptor protein serine/threonine kinase"/>
    <property type="match status" value="1"/>
</dbReference>
<dbReference type="CDD" id="cd23536">
    <property type="entry name" value="TFP_LU_ECD_ALK4"/>
    <property type="match status" value="1"/>
</dbReference>
<evidence type="ECO:0000256" key="12">
    <source>
        <dbReference type="ARBA" id="ARBA00022777"/>
    </source>
</evidence>
<feature type="binding site" evidence="18">
    <location>
        <position position="267"/>
    </location>
    <ligand>
        <name>ATP</name>
        <dbReference type="ChEBI" id="CHEBI:30616"/>
    </ligand>
</feature>
<dbReference type="Pfam" id="PF01064">
    <property type="entry name" value="Activin_recp"/>
    <property type="match status" value="1"/>
</dbReference>
<evidence type="ECO:0000259" key="22">
    <source>
        <dbReference type="PROSITE" id="PS51256"/>
    </source>
</evidence>
<evidence type="ECO:0000256" key="3">
    <source>
        <dbReference type="ARBA" id="ARBA00004479"/>
    </source>
</evidence>
<dbReference type="GO" id="GO:0005886">
    <property type="term" value="C:plasma membrane"/>
    <property type="evidence" value="ECO:0007669"/>
    <property type="project" value="TreeGrafter"/>
</dbReference>
<feature type="chain" id="PRO_5043016196" description="receptor protein serine/threonine kinase" evidence="20">
    <location>
        <begin position="18"/>
        <end position="359"/>
    </location>
</feature>
<evidence type="ECO:0000256" key="7">
    <source>
        <dbReference type="ARBA" id="ARBA00022679"/>
    </source>
</evidence>
<keyword evidence="8 19" id="KW-0812">Transmembrane</keyword>
<dbReference type="Proteomes" id="UP001381693">
    <property type="component" value="Unassembled WGS sequence"/>
</dbReference>
<feature type="non-terminal residue" evidence="23">
    <location>
        <position position="359"/>
    </location>
</feature>
<dbReference type="PROSITE" id="PS00107">
    <property type="entry name" value="PROTEIN_KINASE_ATP"/>
    <property type="match status" value="1"/>
</dbReference>
<dbReference type="SUPFAM" id="SSF57302">
    <property type="entry name" value="Snake toxin-like"/>
    <property type="match status" value="1"/>
</dbReference>
<dbReference type="SMART" id="SM00467">
    <property type="entry name" value="GS"/>
    <property type="match status" value="1"/>
</dbReference>
<feature type="signal peptide" evidence="20">
    <location>
        <begin position="1"/>
        <end position="17"/>
    </location>
</feature>
<dbReference type="InterPro" id="IPR045860">
    <property type="entry name" value="Snake_toxin-like_sf"/>
</dbReference>
<dbReference type="InterPro" id="IPR000472">
    <property type="entry name" value="Activin_recp"/>
</dbReference>
<comment type="subcellular location">
    <subcellularLocation>
        <location evidence="3">Membrane</location>
        <topology evidence="3">Single-pass type I membrane protein</topology>
    </subcellularLocation>
</comment>
<evidence type="ECO:0000256" key="5">
    <source>
        <dbReference type="ARBA" id="ARBA00012401"/>
    </source>
</evidence>
<keyword evidence="24" id="KW-1185">Reference proteome</keyword>
<dbReference type="EC" id="2.7.11.30" evidence="5"/>
<evidence type="ECO:0000256" key="8">
    <source>
        <dbReference type="ARBA" id="ARBA00022692"/>
    </source>
</evidence>
<evidence type="ECO:0000256" key="18">
    <source>
        <dbReference type="PROSITE-ProRule" id="PRU10141"/>
    </source>
</evidence>
<evidence type="ECO:0000313" key="24">
    <source>
        <dbReference type="Proteomes" id="UP001381693"/>
    </source>
</evidence>
<dbReference type="InterPro" id="IPR003605">
    <property type="entry name" value="GS_dom"/>
</dbReference>
<gene>
    <name evidence="23" type="primary">ACVR1C</name>
    <name evidence="23" type="ORF">SK128_022424</name>
</gene>
<dbReference type="Gene3D" id="2.10.60.10">
    <property type="entry name" value="CD59"/>
    <property type="match status" value="1"/>
</dbReference>
<evidence type="ECO:0000256" key="20">
    <source>
        <dbReference type="SAM" id="SignalP"/>
    </source>
</evidence>
<evidence type="ECO:0000256" key="6">
    <source>
        <dbReference type="ARBA" id="ARBA00022527"/>
    </source>
</evidence>
<keyword evidence="13 18" id="KW-0067">ATP-binding</keyword>
<evidence type="ECO:0000256" key="14">
    <source>
        <dbReference type="ARBA" id="ARBA00022842"/>
    </source>
</evidence>
<dbReference type="Pfam" id="PF08515">
    <property type="entry name" value="TGF_beta_GS"/>
    <property type="match status" value="1"/>
</dbReference>
<dbReference type="PROSITE" id="PS50011">
    <property type="entry name" value="PROTEIN_KINASE_DOM"/>
    <property type="match status" value="1"/>
</dbReference>
<keyword evidence="14" id="KW-0460">Magnesium</keyword>
<evidence type="ECO:0000256" key="4">
    <source>
        <dbReference type="ARBA" id="ARBA00009605"/>
    </source>
</evidence>
<reference evidence="23 24" key="1">
    <citation type="submission" date="2023-11" db="EMBL/GenBank/DDBJ databases">
        <title>Halocaridina rubra genome assembly.</title>
        <authorList>
            <person name="Smith C."/>
        </authorList>
    </citation>
    <scope>NUCLEOTIDE SEQUENCE [LARGE SCALE GENOMIC DNA]</scope>
    <source>
        <strain evidence="23">EP-1</strain>
        <tissue evidence="23">Whole</tissue>
    </source>
</reference>
<accession>A0AAN8WTB8</accession>
<comment type="similarity">
    <text evidence="4">Belongs to the protein kinase superfamily. TKL Ser/Thr protein kinase family. TGFB receptor subfamily.</text>
</comment>
<dbReference type="InterPro" id="IPR000719">
    <property type="entry name" value="Prot_kinase_dom"/>
</dbReference>
<evidence type="ECO:0000256" key="1">
    <source>
        <dbReference type="ARBA" id="ARBA00001936"/>
    </source>
</evidence>
<comment type="cofactor">
    <cofactor evidence="1">
        <name>Mn(2+)</name>
        <dbReference type="ChEBI" id="CHEBI:29035"/>
    </cofactor>
</comment>
<dbReference type="InterPro" id="IPR017441">
    <property type="entry name" value="Protein_kinase_ATP_BS"/>
</dbReference>
<dbReference type="SUPFAM" id="SSF56112">
    <property type="entry name" value="Protein kinase-like (PK-like)"/>
    <property type="match status" value="1"/>
</dbReference>
<keyword evidence="17 23" id="KW-0675">Receptor</keyword>
<protein>
    <recommendedName>
        <fullName evidence="5">receptor protein serine/threonine kinase</fullName>
        <ecNumber evidence="5">2.7.11.30</ecNumber>
    </recommendedName>
</protein>
<keyword evidence="11 18" id="KW-0547">Nucleotide-binding</keyword>
<evidence type="ECO:0000256" key="11">
    <source>
        <dbReference type="ARBA" id="ARBA00022741"/>
    </source>
</evidence>